<evidence type="ECO:0000313" key="3">
    <source>
        <dbReference type="Proteomes" id="UP000199400"/>
    </source>
</evidence>
<keyword evidence="1" id="KW-1133">Transmembrane helix</keyword>
<keyword evidence="1" id="KW-0472">Membrane</keyword>
<name>A0A1I1X7V1_9BACT</name>
<evidence type="ECO:0008006" key="4">
    <source>
        <dbReference type="Google" id="ProtNLM"/>
    </source>
</evidence>
<dbReference type="AlphaFoldDB" id="A0A1I1X7V1"/>
<reference evidence="3" key="1">
    <citation type="submission" date="2016-10" db="EMBL/GenBank/DDBJ databases">
        <authorList>
            <person name="Varghese N."/>
            <person name="Submissions S."/>
        </authorList>
    </citation>
    <scope>NUCLEOTIDE SEQUENCE [LARGE SCALE GENOMIC DNA]</scope>
    <source>
        <strain evidence="3">ATCC 25963</strain>
    </source>
</reference>
<gene>
    <name evidence="2" type="ORF">SAMN02745121_02776</name>
</gene>
<sequence>MTPRASELLQRAGGFVFGPVAAGRLVVFRSLFAATLLYYVAFRWRYAAEWLTPVGYHPSGGASAGFQQAVPLLSEAALPWFGVVYFSAIVALIVGIRPRLSIWPVLLGTAYVTGADRLAAFTINKIFLGGLLILALAPPIVTDAEGRSTIRSAWPLRVLQFTLIVQLFGAGVCKVRYGDWLAHSDTLWHQVQLNFMTDTAAWMVRNVSMPVWAGLQHLALVFELASPLLFTVRRLRPLGYAMGFGMFLTISLTMRELVFFALQMCAFFVLFVDEDRLHRLRRAFSRN</sequence>
<dbReference type="OrthoDB" id="5510611at2"/>
<feature type="transmembrane region" description="Helical" evidence="1">
    <location>
        <begin position="244"/>
        <end position="272"/>
    </location>
</feature>
<keyword evidence="1" id="KW-0812">Transmembrane</keyword>
<evidence type="ECO:0000256" key="1">
    <source>
        <dbReference type="SAM" id="Phobius"/>
    </source>
</evidence>
<proteinExistence type="predicted"/>
<protein>
    <recommendedName>
        <fullName evidence="4">HTTM domain-containing protein</fullName>
    </recommendedName>
</protein>
<accession>A0A1I1X7V1</accession>
<feature type="transmembrane region" description="Helical" evidence="1">
    <location>
        <begin position="77"/>
        <end position="98"/>
    </location>
</feature>
<keyword evidence="3" id="KW-1185">Reference proteome</keyword>
<dbReference type="STRING" id="54.SAMN02745121_02776"/>
<evidence type="ECO:0000313" key="2">
    <source>
        <dbReference type="EMBL" id="SFE03432.1"/>
    </source>
</evidence>
<dbReference type="Proteomes" id="UP000199400">
    <property type="component" value="Unassembled WGS sequence"/>
</dbReference>
<feature type="transmembrane region" description="Helical" evidence="1">
    <location>
        <begin position="20"/>
        <end position="41"/>
    </location>
</feature>
<dbReference type="RefSeq" id="WP_096328857.1">
    <property type="nucleotide sequence ID" value="NZ_FOMX01000007.1"/>
</dbReference>
<feature type="transmembrane region" description="Helical" evidence="1">
    <location>
        <begin position="158"/>
        <end position="177"/>
    </location>
</feature>
<dbReference type="EMBL" id="FOMX01000007">
    <property type="protein sequence ID" value="SFE03432.1"/>
    <property type="molecule type" value="Genomic_DNA"/>
</dbReference>
<organism evidence="2 3">
    <name type="scientific">Nannocystis exedens</name>
    <dbReference type="NCBI Taxonomy" id="54"/>
    <lineage>
        <taxon>Bacteria</taxon>
        <taxon>Pseudomonadati</taxon>
        <taxon>Myxococcota</taxon>
        <taxon>Polyangia</taxon>
        <taxon>Nannocystales</taxon>
        <taxon>Nannocystaceae</taxon>
        <taxon>Nannocystis</taxon>
    </lineage>
</organism>
<feature type="transmembrane region" description="Helical" evidence="1">
    <location>
        <begin position="118"/>
        <end position="137"/>
    </location>
</feature>